<name>A0ACB8VPH0_9TELE</name>
<dbReference type="EMBL" id="CM041549">
    <property type="protein sequence ID" value="KAI3357498.1"/>
    <property type="molecule type" value="Genomic_DNA"/>
</dbReference>
<dbReference type="Proteomes" id="UP000831701">
    <property type="component" value="Chromosome 19"/>
</dbReference>
<evidence type="ECO:0000313" key="2">
    <source>
        <dbReference type="Proteomes" id="UP000831701"/>
    </source>
</evidence>
<protein>
    <submittedName>
        <fullName evidence="1">Uncharacterized protein</fullName>
    </submittedName>
</protein>
<gene>
    <name evidence="1" type="ORF">L3Q82_015911</name>
</gene>
<evidence type="ECO:0000313" key="1">
    <source>
        <dbReference type="EMBL" id="KAI3357498.1"/>
    </source>
</evidence>
<reference evidence="1" key="1">
    <citation type="submission" date="2022-04" db="EMBL/GenBank/DDBJ databases">
        <title>Jade perch genome.</title>
        <authorList>
            <person name="Chao B."/>
        </authorList>
    </citation>
    <scope>NUCLEOTIDE SEQUENCE</scope>
    <source>
        <strain evidence="1">CB-2022</strain>
    </source>
</reference>
<organism evidence="1 2">
    <name type="scientific">Scortum barcoo</name>
    <name type="common">barcoo grunter</name>
    <dbReference type="NCBI Taxonomy" id="214431"/>
    <lineage>
        <taxon>Eukaryota</taxon>
        <taxon>Metazoa</taxon>
        <taxon>Chordata</taxon>
        <taxon>Craniata</taxon>
        <taxon>Vertebrata</taxon>
        <taxon>Euteleostomi</taxon>
        <taxon>Actinopterygii</taxon>
        <taxon>Neopterygii</taxon>
        <taxon>Teleostei</taxon>
        <taxon>Neoteleostei</taxon>
        <taxon>Acanthomorphata</taxon>
        <taxon>Eupercaria</taxon>
        <taxon>Centrarchiformes</taxon>
        <taxon>Terapontoidei</taxon>
        <taxon>Terapontidae</taxon>
        <taxon>Scortum</taxon>
    </lineage>
</organism>
<keyword evidence="2" id="KW-1185">Reference proteome</keyword>
<sequence length="654" mass="70686">MSFLTIPSQEGLFTTIKTGKSAEEAESRSPGGDGDNNNDDDDDDEDDDTDVRLIPRCSPVPRKRGQSIHDETAEYMRIHLALSGGKRVSFADTTGGDLVDVKEFVAFDSDEEEEDSARWEEEEAKYRKAAREPTYNVHPEFNAPGEAALLQAVRTNKVEVERMSPVENEPLAFSGVIRVLNVSFHKAVYIRSTLDNWATYFDHPAEYVQGSHDGDTDQFSFKLSFAPPYITHGSRIEFVVTLLLSYEDDSAQAHIDAQRVRGILRPPKDYSVDNDFDSEDEQEKEEDSYSEMIYFTSAGEAGTSKSGLVRPTAVCPVIVQPEIDIEVRVKALELKIALHPSGPSVPPNQKLPSADGTLSAHTVSPGERFPCMSSETTLQTNSSFVLCASESVQLNKSQPLPRLHCELGNQTSEQPIDSSPSAPLPASAPLQQESRPRSDSSQPAGEKIPPSEASCAHLPTAETNQWPTAGEDGSTDSPAGRPCLELPAECISAPSVTQGFEREVAVGLSELVAGLSEGSTGSAAQYEGSAPPLPPPVAESQADLRAEGKAPPSPELAENPSVSTGATEVSQIVSLQSVSAWEEREDAPQVSPDTLLENPPDTVSEVSEPESVHDVRRNLMPSIIFLSGVVSASIVLQEPSSLFLIGLLLVLHRL</sequence>
<comment type="caution">
    <text evidence="1">The sequence shown here is derived from an EMBL/GenBank/DDBJ whole genome shotgun (WGS) entry which is preliminary data.</text>
</comment>
<proteinExistence type="predicted"/>
<accession>A0ACB8VPH0</accession>